<feature type="transmembrane region" description="Helical" evidence="1">
    <location>
        <begin position="58"/>
        <end position="75"/>
    </location>
</feature>
<feature type="transmembrane region" description="Helical" evidence="1">
    <location>
        <begin position="175"/>
        <end position="194"/>
    </location>
</feature>
<evidence type="ECO:0000313" key="2">
    <source>
        <dbReference type="EMBL" id="QJR34575.1"/>
    </source>
</evidence>
<organism evidence="2 3">
    <name type="scientific">Gemmatimonas groenlandica</name>
    <dbReference type="NCBI Taxonomy" id="2732249"/>
    <lineage>
        <taxon>Bacteria</taxon>
        <taxon>Pseudomonadati</taxon>
        <taxon>Gemmatimonadota</taxon>
        <taxon>Gemmatimonadia</taxon>
        <taxon>Gemmatimonadales</taxon>
        <taxon>Gemmatimonadaceae</taxon>
        <taxon>Gemmatimonas</taxon>
    </lineage>
</organism>
<feature type="transmembrane region" description="Helical" evidence="1">
    <location>
        <begin position="206"/>
        <end position="225"/>
    </location>
</feature>
<feature type="transmembrane region" description="Helical" evidence="1">
    <location>
        <begin position="95"/>
        <end position="117"/>
    </location>
</feature>
<dbReference type="RefSeq" id="WP_171224002.1">
    <property type="nucleotide sequence ID" value="NZ_CP053085.1"/>
</dbReference>
<feature type="transmembrane region" description="Helical" evidence="1">
    <location>
        <begin position="303"/>
        <end position="321"/>
    </location>
</feature>
<dbReference type="Proteomes" id="UP000500938">
    <property type="component" value="Chromosome"/>
</dbReference>
<keyword evidence="1" id="KW-1133">Transmembrane helix</keyword>
<accession>A0A6M4IKI6</accession>
<keyword evidence="1" id="KW-0812">Transmembrane</keyword>
<feature type="transmembrane region" description="Helical" evidence="1">
    <location>
        <begin position="364"/>
        <end position="384"/>
    </location>
</feature>
<keyword evidence="3" id="KW-1185">Reference proteome</keyword>
<feature type="transmembrane region" description="Helical" evidence="1">
    <location>
        <begin position="137"/>
        <end position="155"/>
    </location>
</feature>
<feature type="transmembrane region" description="Helical" evidence="1">
    <location>
        <begin position="232"/>
        <end position="251"/>
    </location>
</feature>
<reference evidence="2 3" key="1">
    <citation type="submission" date="2020-05" db="EMBL/GenBank/DDBJ databases">
        <title>Complete genome sequence of Gemmatimonas greenlandica TET16.</title>
        <authorList>
            <person name="Zeng Y."/>
        </authorList>
    </citation>
    <scope>NUCLEOTIDE SEQUENCE [LARGE SCALE GENOMIC DNA]</scope>
    <source>
        <strain evidence="2 3">TET16</strain>
    </source>
</reference>
<name>A0A6M4IKI6_9BACT</name>
<evidence type="ECO:0000313" key="3">
    <source>
        <dbReference type="Proteomes" id="UP000500938"/>
    </source>
</evidence>
<gene>
    <name evidence="2" type="ORF">HKW67_03100</name>
</gene>
<feature type="transmembrane region" description="Helical" evidence="1">
    <location>
        <begin position="271"/>
        <end position="291"/>
    </location>
</feature>
<protein>
    <submittedName>
        <fullName evidence="2">Uncharacterized protein</fullName>
    </submittedName>
</protein>
<sequence length="393" mass="42964">MTTADRSRVDSRSTTRALPWQLAAVVFAATSVIVGLIWDISWHMTIGRDTFWTPAHLAIYTGGAVAGLACGFEVLRRSFFTKGAPDDGVTVWRLFNGPLGGWLCIWGAVAMLTSAPFDDWWHAAYGLDVKIISPPHALLALGFITILGGALIMAVAEQGREADRSADRAAEASGVAPYIVAYTGGLVLAMLSIFTTEYHDREAMHLGSFYVVSALVFPFALVAAARSTRLRFGATATALVYTLVMCAQAWVLPLFEGSPKLGPIRTAVTHMVSLDFPLLLLLPAIGIDLLMPRLRERHAWVQAAALGVLFLAVHAVTQWPFANFLVSDASRNWFFNTDNIPYMMPPDWLRPMRQFAIEPISRTVSAFGLACLIAVLSARVGLGWGDWLRSVRR</sequence>
<feature type="transmembrane region" description="Helical" evidence="1">
    <location>
        <begin position="20"/>
        <end position="38"/>
    </location>
</feature>
<dbReference type="EMBL" id="CP053085">
    <property type="protein sequence ID" value="QJR34575.1"/>
    <property type="molecule type" value="Genomic_DNA"/>
</dbReference>
<evidence type="ECO:0000256" key="1">
    <source>
        <dbReference type="SAM" id="Phobius"/>
    </source>
</evidence>
<dbReference type="AlphaFoldDB" id="A0A6M4IKI6"/>
<proteinExistence type="predicted"/>
<dbReference type="KEGG" id="ggr:HKW67_03100"/>
<keyword evidence="1" id="KW-0472">Membrane</keyword>